<feature type="region of interest" description="Disordered" evidence="1">
    <location>
        <begin position="1"/>
        <end position="24"/>
    </location>
</feature>
<sequence>MSASETPKSRLETSSLPPVSTPAPALPLKPLLNMSCCHFPRLVWGERVLASNRTRDQLLPAKARPMVPFPPPPVFTCKLSLRTNENYNTKNKKGK</sequence>
<evidence type="ECO:0000313" key="3">
    <source>
        <dbReference type="Proteomes" id="UP000694546"/>
    </source>
</evidence>
<evidence type="ECO:0000256" key="1">
    <source>
        <dbReference type="SAM" id="MobiDB-lite"/>
    </source>
</evidence>
<evidence type="ECO:0000313" key="2">
    <source>
        <dbReference type="Ensembl" id="ENSGMOP00000062634.1"/>
    </source>
</evidence>
<proteinExistence type="predicted"/>
<organism evidence="2 3">
    <name type="scientific">Gadus morhua</name>
    <name type="common">Atlantic cod</name>
    <dbReference type="NCBI Taxonomy" id="8049"/>
    <lineage>
        <taxon>Eukaryota</taxon>
        <taxon>Metazoa</taxon>
        <taxon>Chordata</taxon>
        <taxon>Craniata</taxon>
        <taxon>Vertebrata</taxon>
        <taxon>Euteleostomi</taxon>
        <taxon>Actinopterygii</taxon>
        <taxon>Neopterygii</taxon>
        <taxon>Teleostei</taxon>
        <taxon>Neoteleostei</taxon>
        <taxon>Acanthomorphata</taxon>
        <taxon>Zeiogadaria</taxon>
        <taxon>Gadariae</taxon>
        <taxon>Gadiformes</taxon>
        <taxon>Gadoidei</taxon>
        <taxon>Gadidae</taxon>
        <taxon>Gadus</taxon>
    </lineage>
</organism>
<reference evidence="2" key="1">
    <citation type="submission" date="2025-08" db="UniProtKB">
        <authorList>
            <consortium name="Ensembl"/>
        </authorList>
    </citation>
    <scope>IDENTIFICATION</scope>
</reference>
<dbReference type="Proteomes" id="UP000694546">
    <property type="component" value="Chromosome 2"/>
</dbReference>
<dbReference type="Ensembl" id="ENSGMOT00000056223.1">
    <property type="protein sequence ID" value="ENSGMOP00000062634.1"/>
    <property type="gene ID" value="ENSGMOG00000029031.1"/>
</dbReference>
<dbReference type="AlphaFoldDB" id="A0A8C5CNM1"/>
<keyword evidence="3" id="KW-1185">Reference proteome</keyword>
<protein>
    <submittedName>
        <fullName evidence="2">Uncharacterized protein</fullName>
    </submittedName>
</protein>
<name>A0A8C5CNM1_GADMO</name>
<accession>A0A8C5CNM1</accession>
<feature type="compositionally biased region" description="Polar residues" evidence="1">
    <location>
        <begin position="1"/>
        <end position="18"/>
    </location>
</feature>
<reference evidence="2" key="2">
    <citation type="submission" date="2025-09" db="UniProtKB">
        <authorList>
            <consortium name="Ensembl"/>
        </authorList>
    </citation>
    <scope>IDENTIFICATION</scope>
</reference>